<reference evidence="1" key="1">
    <citation type="submission" date="2021-02" db="EMBL/GenBank/DDBJ databases">
        <authorList>
            <consortium name="DOE Joint Genome Institute"/>
            <person name="Ahrendt S."/>
            <person name="Looney B.P."/>
            <person name="Miyauchi S."/>
            <person name="Morin E."/>
            <person name="Drula E."/>
            <person name="Courty P.E."/>
            <person name="Chicoki N."/>
            <person name="Fauchery L."/>
            <person name="Kohler A."/>
            <person name="Kuo A."/>
            <person name="Labutti K."/>
            <person name="Pangilinan J."/>
            <person name="Lipzen A."/>
            <person name="Riley R."/>
            <person name="Andreopoulos W."/>
            <person name="He G."/>
            <person name="Johnson J."/>
            <person name="Barry K.W."/>
            <person name="Grigoriev I.V."/>
            <person name="Nagy L."/>
            <person name="Hibbett D."/>
            <person name="Henrissat B."/>
            <person name="Matheny P.B."/>
            <person name="Labbe J."/>
            <person name="Martin F."/>
        </authorList>
    </citation>
    <scope>NUCLEOTIDE SEQUENCE</scope>
    <source>
        <strain evidence="1">EC-137</strain>
    </source>
</reference>
<gene>
    <name evidence="1" type="ORF">K488DRAFT_52823</name>
</gene>
<protein>
    <submittedName>
        <fullName evidence="1">Redoxin</fullName>
    </submittedName>
</protein>
<name>A0ACB8QHL0_9AGAM</name>
<keyword evidence="2" id="KW-1185">Reference proteome</keyword>
<sequence length="180" mass="18674">MTSLVTSAAKAAHGLAASLLEKAQAKVGDKLPLTQTIKLAGAPDKPTTLGLTGRNVIVGVFGAFTPPCSGQAPGYIEKYEQFKAKGVENVYVLTVNDAFVTDAWAKSLAPAGTQVKFIADDQATFAGSLGLIADATDLVGGPRSKRFVIISNGDEIETLIIESETAKVTTTAADHVLTLL</sequence>
<comment type="caution">
    <text evidence="1">The sequence shown here is derived from an EMBL/GenBank/DDBJ whole genome shotgun (WGS) entry which is preliminary data.</text>
</comment>
<evidence type="ECO:0000313" key="1">
    <source>
        <dbReference type="EMBL" id="KAI0031090.1"/>
    </source>
</evidence>
<dbReference type="Proteomes" id="UP000814128">
    <property type="component" value="Unassembled WGS sequence"/>
</dbReference>
<evidence type="ECO:0000313" key="2">
    <source>
        <dbReference type="Proteomes" id="UP000814128"/>
    </source>
</evidence>
<organism evidence="1 2">
    <name type="scientific">Vararia minispora EC-137</name>
    <dbReference type="NCBI Taxonomy" id="1314806"/>
    <lineage>
        <taxon>Eukaryota</taxon>
        <taxon>Fungi</taxon>
        <taxon>Dikarya</taxon>
        <taxon>Basidiomycota</taxon>
        <taxon>Agaricomycotina</taxon>
        <taxon>Agaricomycetes</taxon>
        <taxon>Russulales</taxon>
        <taxon>Lachnocladiaceae</taxon>
        <taxon>Vararia</taxon>
    </lineage>
</organism>
<proteinExistence type="predicted"/>
<dbReference type="EMBL" id="MU273593">
    <property type="protein sequence ID" value="KAI0031090.1"/>
    <property type="molecule type" value="Genomic_DNA"/>
</dbReference>
<reference evidence="1" key="2">
    <citation type="journal article" date="2022" name="New Phytol.">
        <title>Evolutionary transition to the ectomycorrhizal habit in the genomes of a hyperdiverse lineage of mushroom-forming fungi.</title>
        <authorList>
            <person name="Looney B."/>
            <person name="Miyauchi S."/>
            <person name="Morin E."/>
            <person name="Drula E."/>
            <person name="Courty P.E."/>
            <person name="Kohler A."/>
            <person name="Kuo A."/>
            <person name="LaButti K."/>
            <person name="Pangilinan J."/>
            <person name="Lipzen A."/>
            <person name="Riley R."/>
            <person name="Andreopoulos W."/>
            <person name="He G."/>
            <person name="Johnson J."/>
            <person name="Nolan M."/>
            <person name="Tritt A."/>
            <person name="Barry K.W."/>
            <person name="Grigoriev I.V."/>
            <person name="Nagy L.G."/>
            <person name="Hibbett D."/>
            <person name="Henrissat B."/>
            <person name="Matheny P.B."/>
            <person name="Labbe J."/>
            <person name="Martin F.M."/>
        </authorList>
    </citation>
    <scope>NUCLEOTIDE SEQUENCE</scope>
    <source>
        <strain evidence="1">EC-137</strain>
    </source>
</reference>
<accession>A0ACB8QHL0</accession>